<dbReference type="Proteomes" id="UP000326994">
    <property type="component" value="Unassembled WGS sequence"/>
</dbReference>
<gene>
    <name evidence="2" type="ORF">ULMS_20220</name>
</gene>
<sequence>MNISQLLSSDYLPYYKNYIFLNKEVSLLQLLADGMLETVAFFEKLPIDIHEYRYDQEKWTPKEILLHLIDTERVFAYRALTFARNPGEVLSGFDQDIYVANSYANDKEMDVLIKEYIANRTSTLLLFKGMSENVLKNKGIASGGDLSVAAAGFIICGHELHHCNVIKERYL</sequence>
<protein>
    <submittedName>
        <fullName evidence="2">DNA damage-inducible protein DinB</fullName>
    </submittedName>
</protein>
<proteinExistence type="predicted"/>
<dbReference type="OrthoDB" id="9793216at2"/>
<evidence type="ECO:0000259" key="1">
    <source>
        <dbReference type="Pfam" id="PF12867"/>
    </source>
</evidence>
<dbReference type="SUPFAM" id="SSF109854">
    <property type="entry name" value="DinB/YfiT-like putative metalloenzymes"/>
    <property type="match status" value="1"/>
</dbReference>
<dbReference type="Gene3D" id="1.20.120.450">
    <property type="entry name" value="dinb family like domain"/>
    <property type="match status" value="1"/>
</dbReference>
<dbReference type="EMBL" id="BKCF01000003">
    <property type="protein sequence ID" value="GEQ86514.1"/>
    <property type="molecule type" value="Genomic_DNA"/>
</dbReference>
<dbReference type="RefSeq" id="WP_151894433.1">
    <property type="nucleotide sequence ID" value="NZ_BKCF01000003.1"/>
</dbReference>
<keyword evidence="3" id="KW-1185">Reference proteome</keyword>
<comment type="caution">
    <text evidence="2">The sequence shown here is derived from an EMBL/GenBank/DDBJ whole genome shotgun (WGS) entry which is preliminary data.</text>
</comment>
<dbReference type="AlphaFoldDB" id="A0A5J4FZA7"/>
<evidence type="ECO:0000313" key="2">
    <source>
        <dbReference type="EMBL" id="GEQ86514.1"/>
    </source>
</evidence>
<organism evidence="2 3">
    <name type="scientific">Patiriisocius marinistellae</name>
    <dbReference type="NCBI Taxonomy" id="2494560"/>
    <lineage>
        <taxon>Bacteria</taxon>
        <taxon>Pseudomonadati</taxon>
        <taxon>Bacteroidota</taxon>
        <taxon>Flavobacteriia</taxon>
        <taxon>Flavobacteriales</taxon>
        <taxon>Flavobacteriaceae</taxon>
        <taxon>Patiriisocius</taxon>
    </lineage>
</organism>
<evidence type="ECO:0000313" key="3">
    <source>
        <dbReference type="Proteomes" id="UP000326994"/>
    </source>
</evidence>
<dbReference type="Pfam" id="PF12867">
    <property type="entry name" value="DinB_2"/>
    <property type="match status" value="1"/>
</dbReference>
<feature type="domain" description="DinB-like" evidence="1">
    <location>
        <begin position="38"/>
        <end position="166"/>
    </location>
</feature>
<dbReference type="InterPro" id="IPR024775">
    <property type="entry name" value="DinB-like"/>
</dbReference>
<name>A0A5J4FZA7_9FLAO</name>
<dbReference type="InterPro" id="IPR034660">
    <property type="entry name" value="DinB/YfiT-like"/>
</dbReference>
<reference evidence="2 3" key="1">
    <citation type="submission" date="2019-08" db="EMBL/GenBank/DDBJ databases">
        <title>Ulvibacter marinistellae sp. nov., isolated from a starfish, Patiria pectinifera.</title>
        <authorList>
            <person name="Kawano K."/>
            <person name="Ushijima N."/>
            <person name="Kihara M."/>
            <person name="Itoh H."/>
        </authorList>
    </citation>
    <scope>NUCLEOTIDE SEQUENCE [LARGE SCALE GENOMIC DNA]</scope>
    <source>
        <strain evidence="2 3">KK4</strain>
    </source>
</reference>
<accession>A0A5J4FZA7</accession>